<dbReference type="AlphaFoldDB" id="A0AAV6G6D2"/>
<evidence type="ECO:0000313" key="7">
    <source>
        <dbReference type="Proteomes" id="UP000823561"/>
    </source>
</evidence>
<dbReference type="InterPro" id="IPR011990">
    <property type="entry name" value="TPR-like_helical_dom_sf"/>
</dbReference>
<dbReference type="EMBL" id="JADWDJ010000014">
    <property type="protein sequence ID" value="KAG5270510.1"/>
    <property type="molecule type" value="Genomic_DNA"/>
</dbReference>
<feature type="transmembrane region" description="Helical" evidence="2">
    <location>
        <begin position="398"/>
        <end position="415"/>
    </location>
</feature>
<comment type="caution">
    <text evidence="6">The sequence shown here is derived from an EMBL/GenBank/DDBJ whole genome shotgun (WGS) entry which is preliminary data.</text>
</comment>
<dbReference type="InterPro" id="IPR026208">
    <property type="entry name" value="Wolframin"/>
</dbReference>
<feature type="domain" description="Wolframin cysteine-rich" evidence="5">
    <location>
        <begin position="658"/>
        <end position="768"/>
    </location>
</feature>
<evidence type="ECO:0000256" key="2">
    <source>
        <dbReference type="SAM" id="Phobius"/>
    </source>
</evidence>
<dbReference type="Pfam" id="PF19913">
    <property type="entry name" value="WCOB"/>
    <property type="match status" value="1"/>
</dbReference>
<dbReference type="PRINTS" id="PR02060">
    <property type="entry name" value="WOLFFAMILY"/>
</dbReference>
<keyword evidence="2" id="KW-0812">Transmembrane</keyword>
<gene>
    <name evidence="6" type="ORF">AALO_G00193450</name>
</gene>
<keyword evidence="2" id="KW-1133">Transmembrane helix</keyword>
<dbReference type="PANTHER" id="PTHR13098:SF5">
    <property type="entry name" value="WOLFRAM SYNDROME 1B (WOLFRAMIN)"/>
    <property type="match status" value="1"/>
</dbReference>
<dbReference type="Pfam" id="PF19914">
    <property type="entry name" value="WEF-hand"/>
    <property type="match status" value="1"/>
</dbReference>
<name>A0AAV6G6D2_9TELE</name>
<dbReference type="Proteomes" id="UP000823561">
    <property type="component" value="Chromosome 14"/>
</dbReference>
<dbReference type="InterPro" id="IPR045400">
    <property type="entry name" value="Wolframin_Cys-rich"/>
</dbReference>
<evidence type="ECO:0000259" key="4">
    <source>
        <dbReference type="Pfam" id="PF19914"/>
    </source>
</evidence>
<keyword evidence="2" id="KW-0472">Membrane</keyword>
<feature type="transmembrane region" description="Helical" evidence="2">
    <location>
        <begin position="586"/>
        <end position="605"/>
    </location>
</feature>
<feature type="transmembrane region" description="Helical" evidence="2">
    <location>
        <begin position="625"/>
        <end position="644"/>
    </location>
</feature>
<dbReference type="GO" id="GO:0005789">
    <property type="term" value="C:endoplasmic reticulum membrane"/>
    <property type="evidence" value="ECO:0007669"/>
    <property type="project" value="TreeGrafter"/>
</dbReference>
<feature type="region of interest" description="Disordered" evidence="1">
    <location>
        <begin position="1"/>
        <end position="72"/>
    </location>
</feature>
<accession>A0AAV6G6D2</accession>
<reference evidence="6" key="1">
    <citation type="submission" date="2020-10" db="EMBL/GenBank/DDBJ databases">
        <title>Chromosome-scale genome assembly of the Allis shad, Alosa alosa.</title>
        <authorList>
            <person name="Margot Z."/>
            <person name="Christophe K."/>
            <person name="Cabau C."/>
            <person name="Louis A."/>
            <person name="Berthelot C."/>
            <person name="Parey E."/>
            <person name="Roest Crollius H."/>
            <person name="Montfort J."/>
            <person name="Robinson-Rechavi M."/>
            <person name="Bucao C."/>
            <person name="Bouchez O."/>
            <person name="Gislard M."/>
            <person name="Lluch J."/>
            <person name="Milhes M."/>
            <person name="Lampietro C."/>
            <person name="Lopez Roques C."/>
            <person name="Donnadieu C."/>
            <person name="Braasch I."/>
            <person name="Desvignes T."/>
            <person name="Postlethwait J."/>
            <person name="Bobe J."/>
            <person name="Guiguen Y."/>
        </authorList>
    </citation>
    <scope>NUCLEOTIDE SEQUENCE</scope>
    <source>
        <strain evidence="6">M-15738</strain>
        <tissue evidence="6">Blood</tissue>
    </source>
</reference>
<feature type="compositionally biased region" description="Polar residues" evidence="1">
    <location>
        <begin position="39"/>
        <end position="53"/>
    </location>
</feature>
<dbReference type="InterPro" id="IPR026209">
    <property type="entry name" value="Wolframin_fam"/>
</dbReference>
<evidence type="ECO:0000259" key="5">
    <source>
        <dbReference type="Pfam" id="PF20053"/>
    </source>
</evidence>
<dbReference type="GO" id="GO:0030968">
    <property type="term" value="P:endoplasmic reticulum unfolded protein response"/>
    <property type="evidence" value="ECO:0007669"/>
    <property type="project" value="TreeGrafter"/>
</dbReference>
<dbReference type="InterPro" id="IPR045461">
    <property type="entry name" value="Wolframin_OB_fold"/>
</dbReference>
<evidence type="ECO:0000259" key="3">
    <source>
        <dbReference type="Pfam" id="PF19913"/>
    </source>
</evidence>
<evidence type="ECO:0000313" key="6">
    <source>
        <dbReference type="EMBL" id="KAG5270510.1"/>
    </source>
</evidence>
<dbReference type="GO" id="GO:0055074">
    <property type="term" value="P:calcium ion homeostasis"/>
    <property type="evidence" value="ECO:0007669"/>
    <property type="project" value="InterPro"/>
</dbReference>
<feature type="domain" description="Wolframin OB-fold" evidence="3">
    <location>
        <begin position="769"/>
        <end position="893"/>
    </location>
</feature>
<evidence type="ECO:0000256" key="1">
    <source>
        <dbReference type="SAM" id="MobiDB-lite"/>
    </source>
</evidence>
<feature type="compositionally biased region" description="Low complexity" evidence="1">
    <location>
        <begin position="24"/>
        <end position="38"/>
    </location>
</feature>
<sequence>MDSPLRGAPPTPPQSPAHFDIGLSRAPHSPSQQSRRSQLNAASGVSMATGTDTPSSRSPQPSPQHTTGEGVSGDINIQELEERARAGDAKAQTEMGRYYLRLAEQEEDEVNSVTAVSWLLQAVKNGRRDAVKLLQRCLNEGKGITAENREEVRSLALESRFERSVRKAALLMYWKLNPERKSNITATELLDNADHINTETDGPAPQGPLSTSALRQKKVLEGLISTESGQCVRVEDFVENTKRYALGVAPSPALDGATGVDDDDDEEPVKNPDELPLHQKVLKFPLHAVLEIKEVLIEWASRAGMQWLSALIPTHHVNALVFFFIISNLTLDFFLLAVPLVVFYLAFASMAICTLRVFQDSRGWDNFRALTALLARFEPGLDVEQAESNFSWSHLEPHLYFLLSAFFLVLAFPLADGAWVPCAELAAVAIFFTVSSYLSLQPVAQPPARHALLTQAAIALCTLTDKQLGGWLGRLVGGAWLSVPLGDWATLNLGVPCLLYGYLLSVCGRMVSLRGFRGFYCVLLPYLLCFVWAELAGTLLEHSSPIGLMRTCVGYLLFVFALPVLALGIVAAAAVQLAQWFLSLDVAKMCVTVCVLACPVLLRWWTRFSMSPLAVLRSLRRSSLVKLILVWISALVLFCWLYVFRSEGMKVYNSTLSWQQYGEICGPRAWRDSSMAQTQVLCSHLEGHRVTWTGRFRYVRVTDLENGAQALVNMLPGPVADWLRCFYGDEYPPCEEPAPPRPVPADSPPPDPLCRIKPLAKHPCHLKRYDRLKMEVTVGMPRGGGEGSSNGGAGSEDDATKDIVLRASDEFRAVLLALRSGSLLEFSTVLEGRLGSKWPVFELKALRCLNCDGVAHPTVPAGRQLKLEQDWRARLRHALAFAFHFLFHPLFSVRADHAEGHSGTVTTELQA</sequence>
<organism evidence="6 7">
    <name type="scientific">Alosa alosa</name>
    <name type="common">allis shad</name>
    <dbReference type="NCBI Taxonomy" id="278164"/>
    <lineage>
        <taxon>Eukaryota</taxon>
        <taxon>Metazoa</taxon>
        <taxon>Chordata</taxon>
        <taxon>Craniata</taxon>
        <taxon>Vertebrata</taxon>
        <taxon>Euteleostomi</taxon>
        <taxon>Actinopterygii</taxon>
        <taxon>Neopterygii</taxon>
        <taxon>Teleostei</taxon>
        <taxon>Clupei</taxon>
        <taxon>Clupeiformes</taxon>
        <taxon>Clupeoidei</taxon>
        <taxon>Clupeidae</taxon>
        <taxon>Alosa</taxon>
    </lineage>
</organism>
<protein>
    <recommendedName>
        <fullName evidence="8">Wolframin</fullName>
    </recommendedName>
</protein>
<feature type="transmembrane region" description="Helical" evidence="2">
    <location>
        <begin position="422"/>
        <end position="440"/>
    </location>
</feature>
<feature type="transmembrane region" description="Helical" evidence="2">
    <location>
        <begin position="333"/>
        <end position="358"/>
    </location>
</feature>
<dbReference type="Gene3D" id="1.25.40.10">
    <property type="entry name" value="Tetratricopeptide repeat domain"/>
    <property type="match status" value="1"/>
</dbReference>
<dbReference type="Pfam" id="PF20053">
    <property type="entry name" value="WC-rich"/>
    <property type="match status" value="1"/>
</dbReference>
<dbReference type="PRINTS" id="PR02061">
    <property type="entry name" value="WOLFRAMIN"/>
</dbReference>
<feature type="domain" description="Wolframin EF-hand" evidence="4">
    <location>
        <begin position="165"/>
        <end position="245"/>
    </location>
</feature>
<evidence type="ECO:0008006" key="8">
    <source>
        <dbReference type="Google" id="ProtNLM"/>
    </source>
</evidence>
<dbReference type="Pfam" id="PF20023">
    <property type="entry name" value="WSLR"/>
    <property type="match status" value="2"/>
</dbReference>
<dbReference type="InterPro" id="IPR045458">
    <property type="entry name" value="Wolframin_Sel1-like_rpt"/>
</dbReference>
<dbReference type="InterPro" id="IPR045460">
    <property type="entry name" value="Wolframin_EF-hand"/>
</dbReference>
<proteinExistence type="predicted"/>
<feature type="transmembrane region" description="Helical" evidence="2">
    <location>
        <begin position="553"/>
        <end position="574"/>
    </location>
</feature>
<dbReference type="PANTHER" id="PTHR13098">
    <property type="entry name" value="WOLFRAMIN"/>
    <property type="match status" value="1"/>
</dbReference>
<feature type="transmembrane region" description="Helical" evidence="2">
    <location>
        <begin position="307"/>
        <end position="326"/>
    </location>
</feature>
<keyword evidence="7" id="KW-1185">Reference proteome</keyword>
<feature type="transmembrane region" description="Helical" evidence="2">
    <location>
        <begin position="516"/>
        <end position="533"/>
    </location>
</feature>